<dbReference type="Proteomes" id="UP000238479">
    <property type="component" value="Chromosome 2"/>
</dbReference>
<evidence type="ECO:0000313" key="6">
    <source>
        <dbReference type="EMBL" id="PRQ52413.1"/>
    </source>
</evidence>
<evidence type="ECO:0000256" key="1">
    <source>
        <dbReference type="ARBA" id="ARBA00022723"/>
    </source>
</evidence>
<feature type="region of interest" description="Disordered" evidence="4">
    <location>
        <begin position="265"/>
        <end position="431"/>
    </location>
</feature>
<evidence type="ECO:0000313" key="7">
    <source>
        <dbReference type="Proteomes" id="UP000238479"/>
    </source>
</evidence>
<dbReference type="InterPro" id="IPR013083">
    <property type="entry name" value="Znf_RING/FYVE/PHD"/>
</dbReference>
<dbReference type="SUPFAM" id="SSF46689">
    <property type="entry name" value="Homeodomain-like"/>
    <property type="match status" value="1"/>
</dbReference>
<dbReference type="Gene3D" id="3.30.40.10">
    <property type="entry name" value="Zinc/RING finger domain, C3HC4 (zinc finger)"/>
    <property type="match status" value="1"/>
</dbReference>
<dbReference type="InterPro" id="IPR011011">
    <property type="entry name" value="Znf_FYVE_PHD"/>
</dbReference>
<dbReference type="PANTHER" id="PTHR47863">
    <property type="entry name" value="RING/FYVE/PHD ZINC FINGER SUPERFAMILY PROTEIN"/>
    <property type="match status" value="1"/>
</dbReference>
<feature type="compositionally biased region" description="Basic and acidic residues" evidence="4">
    <location>
        <begin position="146"/>
        <end position="165"/>
    </location>
</feature>
<keyword evidence="7" id="KW-1185">Reference proteome</keyword>
<feature type="compositionally biased region" description="Polar residues" evidence="4">
    <location>
        <begin position="362"/>
        <end position="394"/>
    </location>
</feature>
<evidence type="ECO:0000256" key="2">
    <source>
        <dbReference type="ARBA" id="ARBA00022771"/>
    </source>
</evidence>
<feature type="compositionally biased region" description="Polar residues" evidence="4">
    <location>
        <begin position="326"/>
        <end position="336"/>
    </location>
</feature>
<keyword evidence="2" id="KW-0863">Zinc-finger</keyword>
<dbReference type="OMA" id="MIGVDQT"/>
<dbReference type="PROSITE" id="PS01359">
    <property type="entry name" value="ZF_PHD_1"/>
    <property type="match status" value="1"/>
</dbReference>
<dbReference type="SUPFAM" id="SSF57903">
    <property type="entry name" value="FYVE/PHD zinc finger"/>
    <property type="match status" value="1"/>
</dbReference>
<dbReference type="InterPro" id="IPR001005">
    <property type="entry name" value="SANT/Myb"/>
</dbReference>
<proteinExistence type="predicted"/>
<gene>
    <name evidence="6" type="ORF">RchiOBHm_Chr2g0155231</name>
</gene>
<keyword evidence="3" id="KW-0862">Zinc</keyword>
<evidence type="ECO:0000256" key="4">
    <source>
        <dbReference type="SAM" id="MobiDB-lite"/>
    </source>
</evidence>
<name>A0A2P6S175_ROSCH</name>
<feature type="compositionally biased region" description="Polar residues" evidence="4">
    <location>
        <begin position="343"/>
        <end position="355"/>
    </location>
</feature>
<dbReference type="STRING" id="74649.A0A2P6S175"/>
<protein>
    <submittedName>
        <fullName evidence="6">Putative transcription factor MYB-HB-like family</fullName>
    </submittedName>
</protein>
<feature type="compositionally biased region" description="Polar residues" evidence="4">
    <location>
        <begin position="270"/>
        <end position="280"/>
    </location>
</feature>
<reference evidence="6 7" key="1">
    <citation type="journal article" date="2018" name="Nat. Genet.">
        <title>The Rosa genome provides new insights in the design of modern roses.</title>
        <authorList>
            <person name="Bendahmane M."/>
        </authorList>
    </citation>
    <scope>NUCLEOTIDE SEQUENCE [LARGE SCALE GENOMIC DNA]</scope>
    <source>
        <strain evidence="7">cv. Old Blush</strain>
    </source>
</reference>
<dbReference type="EMBL" id="PDCK01000040">
    <property type="protein sequence ID" value="PRQ52413.1"/>
    <property type="molecule type" value="Genomic_DNA"/>
</dbReference>
<feature type="region of interest" description="Disordered" evidence="4">
    <location>
        <begin position="137"/>
        <end position="246"/>
    </location>
</feature>
<organism evidence="6 7">
    <name type="scientific">Rosa chinensis</name>
    <name type="common">China rose</name>
    <dbReference type="NCBI Taxonomy" id="74649"/>
    <lineage>
        <taxon>Eukaryota</taxon>
        <taxon>Viridiplantae</taxon>
        <taxon>Streptophyta</taxon>
        <taxon>Embryophyta</taxon>
        <taxon>Tracheophyta</taxon>
        <taxon>Spermatophyta</taxon>
        <taxon>Magnoliopsida</taxon>
        <taxon>eudicotyledons</taxon>
        <taxon>Gunneridae</taxon>
        <taxon>Pentapetalae</taxon>
        <taxon>rosids</taxon>
        <taxon>fabids</taxon>
        <taxon>Rosales</taxon>
        <taxon>Rosaceae</taxon>
        <taxon>Rosoideae</taxon>
        <taxon>Rosoideae incertae sedis</taxon>
        <taxon>Rosa</taxon>
    </lineage>
</organism>
<dbReference type="PANTHER" id="PTHR47863:SF5">
    <property type="entry name" value="HOMEODOMAIN-LIKE PROTEIN WITH RING_FYVE_PHD-TYPE ZINC FINGER DOMAIN-CONTAINING PROTEIN-RELATED"/>
    <property type="match status" value="1"/>
</dbReference>
<feature type="compositionally biased region" description="Basic and acidic residues" evidence="4">
    <location>
        <begin position="288"/>
        <end position="307"/>
    </location>
</feature>
<feature type="compositionally biased region" description="Polar residues" evidence="4">
    <location>
        <begin position="166"/>
        <end position="175"/>
    </location>
</feature>
<comment type="caution">
    <text evidence="6">The sequence shown here is derived from an EMBL/GenBank/DDBJ whole genome shotgun (WGS) entry which is preliminary data.</text>
</comment>
<evidence type="ECO:0000259" key="5">
    <source>
        <dbReference type="PROSITE" id="PS50090"/>
    </source>
</evidence>
<dbReference type="InterPro" id="IPR019786">
    <property type="entry name" value="Zinc_finger_PHD-type_CS"/>
</dbReference>
<feature type="compositionally biased region" description="Polar residues" evidence="4">
    <location>
        <begin position="405"/>
        <end position="414"/>
    </location>
</feature>
<dbReference type="OrthoDB" id="608866at2759"/>
<dbReference type="CDD" id="cd11660">
    <property type="entry name" value="SANT_TRF"/>
    <property type="match status" value="1"/>
</dbReference>
<dbReference type="Gramene" id="PRQ52413">
    <property type="protein sequence ID" value="PRQ52413"/>
    <property type="gene ID" value="RchiOBHm_Chr2g0155231"/>
</dbReference>
<keyword evidence="1" id="KW-0479">Metal-binding</keyword>
<dbReference type="Gene3D" id="1.10.246.220">
    <property type="match status" value="1"/>
</dbReference>
<feature type="domain" description="Myb-like" evidence="5">
    <location>
        <begin position="430"/>
        <end position="491"/>
    </location>
</feature>
<dbReference type="GO" id="GO:0008270">
    <property type="term" value="F:zinc ion binding"/>
    <property type="evidence" value="ECO:0007669"/>
    <property type="project" value="UniProtKB-KW"/>
</dbReference>
<sequence length="505" mass="55903">MSPNSNREAMLDEEDSMELDSVVVEKCLRCSGDCARGKLLVCSVIGCPISVHEECMCCKPEIDEKGRFYCPYCAYKRALVREEKLRRKAMQAKEVLSMFINSGRVNFLVNDGEGSSGNGGGEGTAAGIGAVRDEVTVGRGMDGGETEDRSMEVDENGHGEMDENVSKGNSDQQCVSERREFDKRNEDDAVDGIDRGDGDSIRGNEENEGKSPGEELMRPEAMEVPGDDTVVPESGDFQSGSPLLRKRRYKQRAQKIVQLPYAVPVMIVPSPSTKSSSCQTDAVEEDAEKQSEKDATSYSSESRKVSESDQNVEGTISSKSRDIPESNPNQKATTSSKSRKSPESNQNGKVTTSCFESRKVPESNQNEKATTSVSSASREIPEPNQNEKATTAFSKSRKDTDSNHNGKTTTSSTEPIKVPESESEELLFHNAKRRKIKWTAEELKMLKDGVRLFSAQVNKNLPWRKILELGKAVFHETRTPDNLKDKWKLLSREASNKKQNHLDSK</sequence>
<dbReference type="InterPro" id="IPR009057">
    <property type="entry name" value="Homeodomain-like_sf"/>
</dbReference>
<accession>A0A2P6S175</accession>
<dbReference type="PROSITE" id="PS50090">
    <property type="entry name" value="MYB_LIKE"/>
    <property type="match status" value="1"/>
</dbReference>
<dbReference type="AlphaFoldDB" id="A0A2P6S175"/>
<evidence type="ECO:0000256" key="3">
    <source>
        <dbReference type="ARBA" id="ARBA00022833"/>
    </source>
</evidence>
<feature type="compositionally biased region" description="Basic and acidic residues" evidence="4">
    <location>
        <begin position="176"/>
        <end position="221"/>
    </location>
</feature>
<feature type="compositionally biased region" description="Polar residues" evidence="4">
    <location>
        <begin position="309"/>
        <end position="318"/>
    </location>
</feature>